<evidence type="ECO:0000313" key="1">
    <source>
        <dbReference type="EMBL" id="KAA0893351.1"/>
    </source>
</evidence>
<accession>A0A5A9XP32</accession>
<keyword evidence="2" id="KW-1185">Reference proteome</keyword>
<evidence type="ECO:0000313" key="2">
    <source>
        <dbReference type="Proteomes" id="UP000324298"/>
    </source>
</evidence>
<proteinExistence type="predicted"/>
<dbReference type="Proteomes" id="UP000324298">
    <property type="component" value="Unassembled WGS sequence"/>
</dbReference>
<sequence length="77" mass="8676">MTEAAAQPGKQGEPRGGYRVRATWQAIRRLPLENFPLMLPHVHPVAAFFILRRLKRQGFSNCKVVTTAKGLVVHAQR</sequence>
<dbReference type="RefSeq" id="WP_149306667.1">
    <property type="nucleotide sequence ID" value="NZ_SRSD01000003.1"/>
</dbReference>
<comment type="caution">
    <text evidence="1">The sequence shown here is derived from an EMBL/GenBank/DDBJ whole genome shotgun (WGS) entry which is preliminary data.</text>
</comment>
<dbReference type="OrthoDB" id="5397838at2"/>
<dbReference type="EMBL" id="SRSD01000003">
    <property type="protein sequence ID" value="KAA0893351.1"/>
    <property type="molecule type" value="Genomic_DNA"/>
</dbReference>
<dbReference type="AlphaFoldDB" id="A0A5A9XP32"/>
<name>A0A5A9XP32_9BACT</name>
<reference evidence="1 2" key="1">
    <citation type="submission" date="2019-04" db="EMBL/GenBank/DDBJ databases">
        <title>Geobacter ruber sp. nov., ferric-reducing bacteria isolated from paddy soil.</title>
        <authorList>
            <person name="Xu Z."/>
            <person name="Masuda Y."/>
            <person name="Itoh H."/>
            <person name="Senoo K."/>
        </authorList>
    </citation>
    <scope>NUCLEOTIDE SEQUENCE [LARGE SCALE GENOMIC DNA]</scope>
    <source>
        <strain evidence="1 2">Red88</strain>
    </source>
</reference>
<organism evidence="1 2">
    <name type="scientific">Oryzomonas rubra</name>
    <dbReference type="NCBI Taxonomy" id="2509454"/>
    <lineage>
        <taxon>Bacteria</taxon>
        <taxon>Pseudomonadati</taxon>
        <taxon>Thermodesulfobacteriota</taxon>
        <taxon>Desulfuromonadia</taxon>
        <taxon>Geobacterales</taxon>
        <taxon>Geobacteraceae</taxon>
        <taxon>Oryzomonas</taxon>
    </lineage>
</organism>
<gene>
    <name evidence="1" type="ORF">ET418_05930</name>
</gene>
<protein>
    <submittedName>
        <fullName evidence="1">Uncharacterized protein</fullName>
    </submittedName>
</protein>